<evidence type="ECO:0000313" key="2">
    <source>
        <dbReference type="EMBL" id="CAH1786496.1"/>
    </source>
</evidence>
<dbReference type="OrthoDB" id="10036898at2759"/>
<feature type="compositionally biased region" description="Polar residues" evidence="1">
    <location>
        <begin position="1156"/>
        <end position="1172"/>
    </location>
</feature>
<dbReference type="EMBL" id="CAIIXF020000006">
    <property type="protein sequence ID" value="CAH1786496.1"/>
    <property type="molecule type" value="Genomic_DNA"/>
</dbReference>
<feature type="region of interest" description="Disordered" evidence="1">
    <location>
        <begin position="1120"/>
        <end position="1295"/>
    </location>
</feature>
<evidence type="ECO:0000256" key="1">
    <source>
        <dbReference type="SAM" id="MobiDB-lite"/>
    </source>
</evidence>
<dbReference type="SUPFAM" id="SSF81383">
    <property type="entry name" value="F-box domain"/>
    <property type="match status" value="1"/>
</dbReference>
<dbReference type="CDD" id="cd22107">
    <property type="entry name" value="F-box_FBXO38"/>
    <property type="match status" value="1"/>
</dbReference>
<dbReference type="GO" id="GO:0005634">
    <property type="term" value="C:nucleus"/>
    <property type="evidence" value="ECO:0007669"/>
    <property type="project" value="TreeGrafter"/>
</dbReference>
<dbReference type="GO" id="GO:0031146">
    <property type="term" value="P:SCF-dependent proteasomal ubiquitin-dependent protein catabolic process"/>
    <property type="evidence" value="ECO:0007669"/>
    <property type="project" value="InterPro"/>
</dbReference>
<feature type="compositionally biased region" description="Basic and acidic residues" evidence="1">
    <location>
        <begin position="1228"/>
        <end position="1252"/>
    </location>
</feature>
<gene>
    <name evidence="2" type="ORF">OFUS_LOCUS12385</name>
</gene>
<dbReference type="InterPro" id="IPR032675">
    <property type="entry name" value="LRR_dom_sf"/>
</dbReference>
<dbReference type="GO" id="GO:0005737">
    <property type="term" value="C:cytoplasm"/>
    <property type="evidence" value="ECO:0007669"/>
    <property type="project" value="TreeGrafter"/>
</dbReference>
<protein>
    <submittedName>
        <fullName evidence="2">Uncharacterized protein</fullName>
    </submittedName>
</protein>
<reference evidence="2" key="1">
    <citation type="submission" date="2022-03" db="EMBL/GenBank/DDBJ databases">
        <authorList>
            <person name="Martin C."/>
        </authorList>
    </citation>
    <scope>NUCLEOTIDE SEQUENCE</scope>
</reference>
<feature type="compositionally biased region" description="Basic and acidic residues" evidence="1">
    <location>
        <begin position="39"/>
        <end position="51"/>
    </location>
</feature>
<organism evidence="2 3">
    <name type="scientific">Owenia fusiformis</name>
    <name type="common">Polychaete worm</name>
    <dbReference type="NCBI Taxonomy" id="6347"/>
    <lineage>
        <taxon>Eukaryota</taxon>
        <taxon>Metazoa</taxon>
        <taxon>Spiralia</taxon>
        <taxon>Lophotrochozoa</taxon>
        <taxon>Annelida</taxon>
        <taxon>Polychaeta</taxon>
        <taxon>Sedentaria</taxon>
        <taxon>Canalipalpata</taxon>
        <taxon>Sabellida</taxon>
        <taxon>Oweniida</taxon>
        <taxon>Oweniidae</taxon>
        <taxon>Owenia</taxon>
    </lineage>
</organism>
<name>A0A8J1U0G9_OWEFU</name>
<accession>A0A8J1U0G9</accession>
<feature type="region of interest" description="Disordered" evidence="1">
    <location>
        <begin position="623"/>
        <end position="651"/>
    </location>
</feature>
<feature type="region of interest" description="Disordered" evidence="1">
    <location>
        <begin position="1074"/>
        <end position="1095"/>
    </location>
</feature>
<dbReference type="PANTHER" id="PTHR14753:SF3">
    <property type="entry name" value="F-BOX ONLY PROTEIN 38"/>
    <property type="match status" value="1"/>
</dbReference>
<feature type="compositionally biased region" description="Basic and acidic residues" evidence="1">
    <location>
        <begin position="1082"/>
        <end position="1095"/>
    </location>
</feature>
<feature type="compositionally biased region" description="Basic residues" evidence="1">
    <location>
        <begin position="1141"/>
        <end position="1152"/>
    </location>
</feature>
<feature type="compositionally biased region" description="Basic and acidic residues" evidence="1">
    <location>
        <begin position="1175"/>
        <end position="1199"/>
    </location>
</feature>
<sequence length="1600" mass="179390">MESEQPESDSSSGAKGQPIRRSLRSRKKSSSHDICGPRNELENMRNSEVKTSRTKCKADIVVSHKMNLRKRKLSLGDVKTEPREIAGPSTRKRANSVGFVALNKTDYQVQNRVKPTRKISGAAATILSEESKKVAKIKPAQNKQLDKRHVHLNDKEDFLKMLSLEMLCRILNYLSIYDVMKLDCLSSQLHQAVNLHLRVRKWIDFTPGDLYGTGPRGFNDATFLSFMQRCKDLEYIYGFHVPVLVKRKQYPKKCLSIPGAIKGLCCLENLKGIEISDIFLLSAILNLLPHVQVLKAFRNRNGGFPIPETNKLELKPAARVTTLDLTGVVISTVPRLEHTKHLLLNWVKLTDPNPFKDVVFPNLETFVMKNCAGPNNALKYLTLMTALAAARNLHRLELGRVPFLGGLIQHLVEDSRRSRGYRSLRKIVLASCKHALEVDLGYMMLTCAAVLEEVHIQPSISRDSMFSALILAEAIFPQFTTLTIGYVDDFPQHGKWTNEELVKLGLADVAESPAMVTDIGVRAAGQALPSMKHLKIYNCPHLHTPTSWFNQGNSGLTNLTELHLHRCHAIQLPDFCRMITLLPSIANVILEQMFREPPKGCARVGLSAGTGLGVSAALVANNTTAPTVPDNNNNDDDDGDNGGHSDDEHVGEEGYLDYDEVPDEMIAEEQLVDDLIADELIADNMYEDERIIVREESAQRGDVDNKSLDENLELSSHHVRSSENPNQVAEDKEQNHKNQNNELVQIEENNQAKDQPEKGMEPIQLTYNNDLSKEPIVKDKNPKKVQHNVSDEVIIDMPDGSKHKVEEVMEHEPTQAETIDSKQDDLQKSQIINPNEYASRKNSNLENKTLNQIDGDFENEHIVKPETSSIKPNDDTCITLETELPVVEGHMKMEHTDDNTKNEEYITLQLASDDDCITVETSVDIDDENEHIGTDTINAIPDKTEDVYISPGPTEKIIQIDNLKRPEPQMIEPNEPYITIESVEIETSPTIDMESTNEIVPTTNESLSTHEKASPNSNNEKYREPPNDLIDQEYGKVDENSDDELVSAFNIDDMTGDEPIIVIKADFDCKPMPSASVSDVDNTIKQKKEAPSGSIEHKTMVTDSTGKQVEIKEQIPVGGKVPKGETLVRGSSGKTNGKSVYGKKKGLVKKRSKISETSCNMSSNQVSQSCQAVSEEIREETKVVKDDQKSAKTVRKESKGCNTDPPFCPRCKNCNPDLKTTQPEEDTEKPKASDDKPDNGCNDCKDPIEERIGSTSDKSNQSKEDSGLSKSKPSKKNSNNHQSLGGMLARGMGEDIDDTLDGSVHDVPQGGASHTTCDQSTSTSDPVIEEDHEQVMTLESKTLQNLTLRDVGITDLIMNDCKELRSLSGNGCRVLKFVSIHNSNTSLERVSFAQCRKLDHRHLLWEVSRSPSYKDRLVFLRPMRDYDPVEIERTLFSSWIVDYNLCLIHDHSPSPSGTFPLRHKLENWLEIAADINQHILHHMDFPERKLDFNHPRYPWGRNMYTMRGNAENGSPYEVLTDIPWIRALQEMGVDNSLVDFMGRIGSPYDYGALFECWDKDELHELICDLSKEQTGVHACSVGVYINLCDLDKEPAHDMYL</sequence>
<feature type="region of interest" description="Disordered" evidence="1">
    <location>
        <begin position="714"/>
        <end position="737"/>
    </location>
</feature>
<dbReference type="SUPFAM" id="SSF52058">
    <property type="entry name" value="L domain-like"/>
    <property type="match status" value="1"/>
</dbReference>
<dbReference type="PANTHER" id="PTHR14753">
    <property type="entry name" value="F-BOX ONLY PROTEIN 38"/>
    <property type="match status" value="1"/>
</dbReference>
<proteinExistence type="predicted"/>
<dbReference type="Proteomes" id="UP000749559">
    <property type="component" value="Unassembled WGS sequence"/>
</dbReference>
<keyword evidence="3" id="KW-1185">Reference proteome</keyword>
<feature type="compositionally biased region" description="Basic and acidic residues" evidence="1">
    <location>
        <begin position="641"/>
        <end position="651"/>
    </location>
</feature>
<feature type="region of interest" description="Disordered" evidence="1">
    <location>
        <begin position="1"/>
        <end position="54"/>
    </location>
</feature>
<dbReference type="Gene3D" id="3.80.10.10">
    <property type="entry name" value="Ribonuclease Inhibitor"/>
    <property type="match status" value="1"/>
</dbReference>
<feature type="region of interest" description="Disordered" evidence="1">
    <location>
        <begin position="1001"/>
        <end position="1028"/>
    </location>
</feature>
<evidence type="ECO:0000313" key="3">
    <source>
        <dbReference type="Proteomes" id="UP000749559"/>
    </source>
</evidence>
<dbReference type="InterPro" id="IPR036047">
    <property type="entry name" value="F-box-like_dom_sf"/>
</dbReference>
<dbReference type="InterPro" id="IPR042354">
    <property type="entry name" value="FBX38"/>
</dbReference>
<comment type="caution">
    <text evidence="2">The sequence shown here is derived from an EMBL/GenBank/DDBJ whole genome shotgun (WGS) entry which is preliminary data.</text>
</comment>
<dbReference type="GO" id="GO:0070936">
    <property type="term" value="P:protein K48-linked ubiquitination"/>
    <property type="evidence" value="ECO:0007669"/>
    <property type="project" value="TreeGrafter"/>
</dbReference>